<gene>
    <name evidence="2" type="ORF">OS493_033386</name>
</gene>
<dbReference type="Pfam" id="PF07699">
    <property type="entry name" value="Ephrin_rec_like"/>
    <property type="match status" value="1"/>
</dbReference>
<evidence type="ECO:0000313" key="2">
    <source>
        <dbReference type="EMBL" id="KAJ7352844.1"/>
    </source>
</evidence>
<evidence type="ECO:0000313" key="3">
    <source>
        <dbReference type="Proteomes" id="UP001163046"/>
    </source>
</evidence>
<dbReference type="EMBL" id="MU827345">
    <property type="protein sequence ID" value="KAJ7352844.1"/>
    <property type="molecule type" value="Genomic_DNA"/>
</dbReference>
<name>A0A9W9YM88_9CNID</name>
<comment type="caution">
    <text evidence="2">The sequence shown here is derived from an EMBL/GenBank/DDBJ whole genome shotgun (WGS) entry which is preliminary data.</text>
</comment>
<sequence>MMSNYPGFYFDGDCNDPSVQDQMKNDFWNFIRGPYFPPPFCMIKPDCTNDSVTIFCGDTSAPERRRKRRSVREVSIRYDYVKKFTDQESNDQAELKDYDAKNYNLGPVEAYCSEDGAVVRKCNEADLKCPEPPCKCSKNTGTITKCTRCPVGTFYDSHEDNCTLCAEGTYSPNEGALACDKCPEGTWTIGTRQENFTACAAKDNNNENQDGFHQPSIAWYGFDEVNDINLICDSIVIRKVLIGVVINKSSSCGFHGFSWNSMDLIPWNSIELHAASMELHLISMELHRTPYHGASMEPHGIPWSSHETPWNFHGIPWRSMEVHRNGQNSIEFH</sequence>
<dbReference type="AlphaFoldDB" id="A0A9W9YM88"/>
<protein>
    <recommendedName>
        <fullName evidence="1">Tyrosine-protein kinase ephrin type A/B receptor-like domain-containing protein</fullName>
    </recommendedName>
</protein>
<dbReference type="Proteomes" id="UP001163046">
    <property type="component" value="Unassembled WGS sequence"/>
</dbReference>
<proteinExistence type="predicted"/>
<dbReference type="Gene3D" id="2.10.50.10">
    <property type="entry name" value="Tumor Necrosis Factor Receptor, subunit A, domain 2"/>
    <property type="match status" value="1"/>
</dbReference>
<dbReference type="SMART" id="SM01411">
    <property type="entry name" value="Ephrin_rec_like"/>
    <property type="match status" value="1"/>
</dbReference>
<reference evidence="2" key="1">
    <citation type="submission" date="2023-01" db="EMBL/GenBank/DDBJ databases">
        <title>Genome assembly of the deep-sea coral Lophelia pertusa.</title>
        <authorList>
            <person name="Herrera S."/>
            <person name="Cordes E."/>
        </authorList>
    </citation>
    <scope>NUCLEOTIDE SEQUENCE</scope>
    <source>
        <strain evidence="2">USNM1676648</strain>
        <tissue evidence="2">Polyp</tissue>
    </source>
</reference>
<evidence type="ECO:0000259" key="1">
    <source>
        <dbReference type="Pfam" id="PF07699"/>
    </source>
</evidence>
<feature type="domain" description="Tyrosine-protein kinase ephrin type A/B receptor-like" evidence="1">
    <location>
        <begin position="152"/>
        <end position="199"/>
    </location>
</feature>
<dbReference type="InterPro" id="IPR011641">
    <property type="entry name" value="Tyr-kin_ephrin_A/B_rcpt-like"/>
</dbReference>
<dbReference type="OrthoDB" id="6136178at2759"/>
<organism evidence="2 3">
    <name type="scientific">Desmophyllum pertusum</name>
    <dbReference type="NCBI Taxonomy" id="174260"/>
    <lineage>
        <taxon>Eukaryota</taxon>
        <taxon>Metazoa</taxon>
        <taxon>Cnidaria</taxon>
        <taxon>Anthozoa</taxon>
        <taxon>Hexacorallia</taxon>
        <taxon>Scleractinia</taxon>
        <taxon>Caryophylliina</taxon>
        <taxon>Caryophylliidae</taxon>
        <taxon>Desmophyllum</taxon>
    </lineage>
</organism>
<accession>A0A9W9YM88</accession>
<keyword evidence="3" id="KW-1185">Reference proteome</keyword>